<feature type="compositionally biased region" description="Polar residues" evidence="1">
    <location>
        <begin position="101"/>
        <end position="120"/>
    </location>
</feature>
<evidence type="ECO:0000256" key="1">
    <source>
        <dbReference type="SAM" id="MobiDB-lite"/>
    </source>
</evidence>
<name>A0A2P2IHD0_RHIMU</name>
<reference evidence="2" key="1">
    <citation type="submission" date="2018-02" db="EMBL/GenBank/DDBJ databases">
        <title>Rhizophora mucronata_Transcriptome.</title>
        <authorList>
            <person name="Meera S.P."/>
            <person name="Sreeshan A."/>
            <person name="Augustine A."/>
        </authorList>
    </citation>
    <scope>NUCLEOTIDE SEQUENCE</scope>
    <source>
        <tissue evidence="2">Leaf</tissue>
    </source>
</reference>
<organism evidence="2">
    <name type="scientific">Rhizophora mucronata</name>
    <name type="common">Asiatic mangrove</name>
    <dbReference type="NCBI Taxonomy" id="61149"/>
    <lineage>
        <taxon>Eukaryota</taxon>
        <taxon>Viridiplantae</taxon>
        <taxon>Streptophyta</taxon>
        <taxon>Embryophyta</taxon>
        <taxon>Tracheophyta</taxon>
        <taxon>Spermatophyta</taxon>
        <taxon>Magnoliopsida</taxon>
        <taxon>eudicotyledons</taxon>
        <taxon>Gunneridae</taxon>
        <taxon>Pentapetalae</taxon>
        <taxon>rosids</taxon>
        <taxon>fabids</taxon>
        <taxon>Malpighiales</taxon>
        <taxon>Rhizophoraceae</taxon>
        <taxon>Rhizophora</taxon>
    </lineage>
</organism>
<dbReference type="EMBL" id="GGEC01000146">
    <property type="protein sequence ID" value="MBW80629.1"/>
    <property type="molecule type" value="Transcribed_RNA"/>
</dbReference>
<proteinExistence type="predicted"/>
<accession>A0A2P2IHD0</accession>
<feature type="compositionally biased region" description="Polar residues" evidence="1">
    <location>
        <begin position="41"/>
        <end position="54"/>
    </location>
</feature>
<feature type="compositionally biased region" description="Polar residues" evidence="1">
    <location>
        <begin position="1"/>
        <end position="10"/>
    </location>
</feature>
<protein>
    <submittedName>
        <fullName evidence="2">Uncharacterized protein</fullName>
    </submittedName>
</protein>
<feature type="region of interest" description="Disordered" evidence="1">
    <location>
        <begin position="78"/>
        <end position="120"/>
    </location>
</feature>
<sequence length="120" mass="12682">MGLASSQELPNPSLPFFPQPQTHNSPLDVRTTECARPPDTDTGSSPDNPSTSEGMLSGPGLPSWELWFHPHETITLASPSVSDDAVSQIAKEWPRPAATDSGRNCKSTGNSPTSSLALPT</sequence>
<feature type="compositionally biased region" description="Basic and acidic residues" evidence="1">
    <location>
        <begin position="30"/>
        <end position="39"/>
    </location>
</feature>
<dbReference type="AlphaFoldDB" id="A0A2P2IHD0"/>
<evidence type="ECO:0000313" key="2">
    <source>
        <dbReference type="EMBL" id="MBW80629.1"/>
    </source>
</evidence>
<feature type="region of interest" description="Disordered" evidence="1">
    <location>
        <begin position="1"/>
        <end position="64"/>
    </location>
</feature>